<dbReference type="PANTHER" id="PTHR35790:SF4">
    <property type="entry name" value="HTH-TYPE TRANSCRIPTIONAL REGULATOR PCHR"/>
    <property type="match status" value="1"/>
</dbReference>
<dbReference type="EMBL" id="JAJNBZ010000049">
    <property type="protein sequence ID" value="MCE5173380.1"/>
    <property type="molecule type" value="Genomic_DNA"/>
</dbReference>
<accession>A0ABS8YRY3</accession>
<dbReference type="RefSeq" id="WP_019419886.1">
    <property type="nucleotide sequence ID" value="NZ_JAJNBZ010000049.1"/>
</dbReference>
<keyword evidence="1" id="KW-0805">Transcription regulation</keyword>
<dbReference type="Gene3D" id="1.10.10.10">
    <property type="entry name" value="Winged helix-like DNA-binding domain superfamily/Winged helix DNA-binding domain"/>
    <property type="match status" value="1"/>
</dbReference>
<feature type="domain" description="HTH marR-type" evidence="4">
    <location>
        <begin position="7"/>
        <end position="155"/>
    </location>
</feature>
<protein>
    <submittedName>
        <fullName evidence="5">MarR family transcriptional regulator</fullName>
    </submittedName>
</protein>
<dbReference type="InterPro" id="IPR000835">
    <property type="entry name" value="HTH_MarR-typ"/>
</dbReference>
<keyword evidence="6" id="KW-1185">Reference proteome</keyword>
<dbReference type="SUPFAM" id="SSF46785">
    <property type="entry name" value="Winged helix' DNA-binding domain"/>
    <property type="match status" value="1"/>
</dbReference>
<dbReference type="InterPro" id="IPR036388">
    <property type="entry name" value="WH-like_DNA-bd_sf"/>
</dbReference>
<evidence type="ECO:0000259" key="4">
    <source>
        <dbReference type="PROSITE" id="PS50995"/>
    </source>
</evidence>
<evidence type="ECO:0000313" key="6">
    <source>
        <dbReference type="Proteomes" id="UP001199916"/>
    </source>
</evidence>
<reference evidence="5 6" key="1">
    <citation type="submission" date="2021-11" db="EMBL/GenBank/DDBJ databases">
        <title>Draft genome sequence of Paenibacillus profundus YoMME, a new Gram-positive bacteria with exoelectrogenic properties.</title>
        <authorList>
            <person name="Hubenova Y."/>
            <person name="Hubenova E."/>
            <person name="Manasiev Y."/>
            <person name="Peykov S."/>
            <person name="Mitov M."/>
        </authorList>
    </citation>
    <scope>NUCLEOTIDE SEQUENCE [LARGE SCALE GENOMIC DNA]</scope>
    <source>
        <strain evidence="5 6">YoMME</strain>
    </source>
</reference>
<proteinExistence type="predicted"/>
<evidence type="ECO:0000256" key="2">
    <source>
        <dbReference type="ARBA" id="ARBA00023125"/>
    </source>
</evidence>
<gene>
    <name evidence="5" type="ORF">LQV63_29480</name>
</gene>
<dbReference type="PANTHER" id="PTHR35790">
    <property type="entry name" value="HTH-TYPE TRANSCRIPTIONAL REGULATOR PCHR"/>
    <property type="match status" value="1"/>
</dbReference>
<sequence>MGYPEPNKQFIFGLYWKFAHLREQYESREITVFLEKALASGVTDCPKNITSIHVIDCIGKNEPVNNTAIAEKMELSKASITKISTKLYEDGFVKRTRLNDNKKEIYFRLTSKGKKLYELHDKLHKLEEERFYRFLDKYSSTELDFVRQFMQDAVGEMEQKLTT</sequence>
<evidence type="ECO:0000256" key="3">
    <source>
        <dbReference type="ARBA" id="ARBA00023163"/>
    </source>
</evidence>
<dbReference type="PROSITE" id="PS50995">
    <property type="entry name" value="HTH_MARR_2"/>
    <property type="match status" value="1"/>
</dbReference>
<evidence type="ECO:0000256" key="1">
    <source>
        <dbReference type="ARBA" id="ARBA00023015"/>
    </source>
</evidence>
<dbReference type="InterPro" id="IPR052067">
    <property type="entry name" value="Metal_resp_HTH_trans_reg"/>
</dbReference>
<evidence type="ECO:0000313" key="5">
    <source>
        <dbReference type="EMBL" id="MCE5173380.1"/>
    </source>
</evidence>
<keyword evidence="2" id="KW-0238">DNA-binding</keyword>
<dbReference type="InterPro" id="IPR036390">
    <property type="entry name" value="WH_DNA-bd_sf"/>
</dbReference>
<comment type="caution">
    <text evidence="5">The sequence shown here is derived from an EMBL/GenBank/DDBJ whole genome shotgun (WGS) entry which is preliminary data.</text>
</comment>
<name>A0ABS8YRY3_9BACL</name>
<keyword evidence="3" id="KW-0804">Transcription</keyword>
<organism evidence="5 6">
    <name type="scientific">Paenibacillus profundus</name>
    <dbReference type="NCBI Taxonomy" id="1173085"/>
    <lineage>
        <taxon>Bacteria</taxon>
        <taxon>Bacillati</taxon>
        <taxon>Bacillota</taxon>
        <taxon>Bacilli</taxon>
        <taxon>Bacillales</taxon>
        <taxon>Paenibacillaceae</taxon>
        <taxon>Paenibacillus</taxon>
    </lineage>
</organism>
<dbReference type="Proteomes" id="UP001199916">
    <property type="component" value="Unassembled WGS sequence"/>
</dbReference>
<dbReference type="Pfam" id="PF01047">
    <property type="entry name" value="MarR"/>
    <property type="match status" value="1"/>
</dbReference>
<dbReference type="SMART" id="SM00347">
    <property type="entry name" value="HTH_MARR"/>
    <property type="match status" value="1"/>
</dbReference>